<keyword evidence="1" id="KW-0472">Membrane</keyword>
<dbReference type="EMBL" id="KX437724">
    <property type="protein sequence ID" value="ATD52996.1"/>
    <property type="molecule type" value="Genomic_DNA"/>
</dbReference>
<gene>
    <name evidence="2" type="primary">nad6</name>
</gene>
<feature type="transmembrane region" description="Helical" evidence="1">
    <location>
        <begin position="81"/>
        <end position="99"/>
    </location>
</feature>
<protein>
    <submittedName>
        <fullName evidence="2">NADH dehydrogenase subunit 6</fullName>
    </submittedName>
</protein>
<keyword evidence="2" id="KW-0496">Mitochondrion</keyword>
<dbReference type="AlphaFoldDB" id="A0A343K5Z7"/>
<evidence type="ECO:0000256" key="1">
    <source>
        <dbReference type="SAM" id="Phobius"/>
    </source>
</evidence>
<geneLocation type="mitochondrion" evidence="2"/>
<feature type="transmembrane region" description="Helical" evidence="1">
    <location>
        <begin position="127"/>
        <end position="148"/>
    </location>
</feature>
<evidence type="ECO:0000313" key="2">
    <source>
        <dbReference type="EMBL" id="ATD52996.1"/>
    </source>
</evidence>
<reference evidence="2" key="1">
    <citation type="journal article" date="2017" name="Zool. J. Linn. Soc.">
        <title>Insufficient power of mitogenomic data in resolving the auchenorrhynchan monophyly.</title>
        <authorList>
            <person name="Song N."/>
            <person name="Cai W."/>
            <person name="Li H."/>
        </authorList>
    </citation>
    <scope>NUCLEOTIDE SEQUENCE</scope>
</reference>
<name>A0A343K5Z7_9HEMI</name>
<keyword evidence="1" id="KW-0812">Transmembrane</keyword>
<proteinExistence type="predicted"/>
<keyword evidence="1" id="KW-1133">Transmembrane helix</keyword>
<sequence length="158" mass="18317">MKITLLKMMLSISSMMFTLKTPMSMGMLLMTQTILSTILLSKIMSCSWMPMIIFLMMIGGLLILFMYMSSIASNEKFSFNIYYMILILIIITPVEEMFMETNINEKLINLNPSESITLMKIYNKKTFIITLLLFLYLFLAMITVTFIVKMHKGPLRAK</sequence>
<organism evidence="2">
    <name type="scientific">Cicadula sp. EMHAU-2015-Zz052713</name>
    <dbReference type="NCBI Taxonomy" id="2038642"/>
    <lineage>
        <taxon>Eukaryota</taxon>
        <taxon>Metazoa</taxon>
        <taxon>Ecdysozoa</taxon>
        <taxon>Arthropoda</taxon>
        <taxon>Hexapoda</taxon>
        <taxon>Insecta</taxon>
        <taxon>Pterygota</taxon>
        <taxon>Neoptera</taxon>
        <taxon>Paraneoptera</taxon>
        <taxon>Hemiptera</taxon>
        <taxon>Auchenorrhyncha</taxon>
        <taxon>Membracoidea</taxon>
        <taxon>Cicadellidae</taxon>
        <taxon>Deltocephalinae</taxon>
        <taxon>Cicadulini</taxon>
        <taxon>Cicadula</taxon>
    </lineage>
</organism>
<accession>A0A343K5Z7</accession>
<feature type="transmembrane region" description="Helical" evidence="1">
    <location>
        <begin position="51"/>
        <end position="69"/>
    </location>
</feature>